<proteinExistence type="predicted"/>
<gene>
    <name evidence="1" type="ORF">RSSM_03227</name>
</gene>
<dbReference type="AlphaFoldDB" id="M5UBU4"/>
<organism evidence="1 2">
    <name type="scientific">Rhodopirellula sallentina SM41</name>
    <dbReference type="NCBI Taxonomy" id="1263870"/>
    <lineage>
        <taxon>Bacteria</taxon>
        <taxon>Pseudomonadati</taxon>
        <taxon>Planctomycetota</taxon>
        <taxon>Planctomycetia</taxon>
        <taxon>Pirellulales</taxon>
        <taxon>Pirellulaceae</taxon>
        <taxon>Rhodopirellula</taxon>
    </lineage>
</organism>
<comment type="caution">
    <text evidence="1">The sequence shown here is derived from an EMBL/GenBank/DDBJ whole genome shotgun (WGS) entry which is preliminary data.</text>
</comment>
<evidence type="ECO:0000313" key="1">
    <source>
        <dbReference type="EMBL" id="EMI55321.1"/>
    </source>
</evidence>
<sequence length="49" mass="5224">MRSVCRGRLALFALRKPKGAGVQASCAAAGQLAGFVELRMSQKCLRMNA</sequence>
<accession>M5UBU4</accession>
<keyword evidence="2" id="KW-1185">Reference proteome</keyword>
<dbReference type="Proteomes" id="UP000011885">
    <property type="component" value="Unassembled WGS sequence"/>
</dbReference>
<reference evidence="1 2" key="1">
    <citation type="journal article" date="2013" name="Mar. Genomics">
        <title>Expression of sulfatases in Rhodopirellula baltica and the diversity of sulfatases in the genus Rhodopirellula.</title>
        <authorList>
            <person name="Wegner C.E."/>
            <person name="Richter-Heitmann T."/>
            <person name="Klindworth A."/>
            <person name="Klockow C."/>
            <person name="Richter M."/>
            <person name="Achstetter T."/>
            <person name="Glockner F.O."/>
            <person name="Harder J."/>
        </authorList>
    </citation>
    <scope>NUCLEOTIDE SEQUENCE [LARGE SCALE GENOMIC DNA]</scope>
    <source>
        <strain evidence="1 2">SM41</strain>
    </source>
</reference>
<dbReference type="PATRIC" id="fig|1263870.3.peg.3429"/>
<evidence type="ECO:0000313" key="2">
    <source>
        <dbReference type="Proteomes" id="UP000011885"/>
    </source>
</evidence>
<protein>
    <submittedName>
        <fullName evidence="1">Uncharacterized protein</fullName>
    </submittedName>
</protein>
<name>M5UBU4_9BACT</name>
<dbReference type="EMBL" id="ANOH01000219">
    <property type="protein sequence ID" value="EMI55321.1"/>
    <property type="molecule type" value="Genomic_DNA"/>
</dbReference>